<keyword evidence="2" id="KW-1015">Disulfide bond</keyword>
<accession>A0A668A7N4</accession>
<evidence type="ECO:0000256" key="1">
    <source>
        <dbReference type="ARBA" id="ARBA00022734"/>
    </source>
</evidence>
<reference evidence="6" key="2">
    <citation type="submission" date="2025-08" db="UniProtKB">
        <authorList>
            <consortium name="Ensembl"/>
        </authorList>
    </citation>
    <scope>IDENTIFICATION</scope>
</reference>
<dbReference type="PROSITE" id="PS00615">
    <property type="entry name" value="C_TYPE_LECTIN_1"/>
    <property type="match status" value="1"/>
</dbReference>
<feature type="transmembrane region" description="Helical" evidence="4">
    <location>
        <begin position="43"/>
        <end position="67"/>
    </location>
</feature>
<dbReference type="Gene3D" id="1.20.5.400">
    <property type="match status" value="1"/>
</dbReference>
<name>A0A668A7N4_9TELE</name>
<dbReference type="GeneTree" id="ENSGT01020000230338"/>
<dbReference type="Pfam" id="PF00059">
    <property type="entry name" value="Lectin_C"/>
    <property type="match status" value="1"/>
</dbReference>
<keyword evidence="1" id="KW-0430">Lectin</keyword>
<dbReference type="FunCoup" id="A0A668A7N4">
    <property type="interactions" value="320"/>
</dbReference>
<organism evidence="6 7">
    <name type="scientific">Myripristis murdjan</name>
    <name type="common">pinecone soldierfish</name>
    <dbReference type="NCBI Taxonomy" id="586833"/>
    <lineage>
        <taxon>Eukaryota</taxon>
        <taxon>Metazoa</taxon>
        <taxon>Chordata</taxon>
        <taxon>Craniata</taxon>
        <taxon>Vertebrata</taxon>
        <taxon>Euteleostomi</taxon>
        <taxon>Actinopterygii</taxon>
        <taxon>Neopterygii</taxon>
        <taxon>Teleostei</taxon>
        <taxon>Neoteleostei</taxon>
        <taxon>Acanthomorphata</taxon>
        <taxon>Holocentriformes</taxon>
        <taxon>Holocentridae</taxon>
        <taxon>Myripristis</taxon>
    </lineage>
</organism>
<evidence type="ECO:0000256" key="2">
    <source>
        <dbReference type="ARBA" id="ARBA00023157"/>
    </source>
</evidence>
<dbReference type="SMART" id="SM00034">
    <property type="entry name" value="CLECT"/>
    <property type="match status" value="1"/>
</dbReference>
<evidence type="ECO:0000259" key="5">
    <source>
        <dbReference type="PROSITE" id="PS50041"/>
    </source>
</evidence>
<dbReference type="InterPro" id="IPR050111">
    <property type="entry name" value="C-type_lectin/snaclec_domain"/>
</dbReference>
<reference evidence="6" key="3">
    <citation type="submission" date="2025-09" db="UniProtKB">
        <authorList>
            <consortium name="Ensembl"/>
        </authorList>
    </citation>
    <scope>IDENTIFICATION</scope>
</reference>
<feature type="domain" description="C-type lectin" evidence="5">
    <location>
        <begin position="119"/>
        <end position="231"/>
    </location>
</feature>
<dbReference type="CDD" id="cd03590">
    <property type="entry name" value="CLECT_DC-SIGN_like"/>
    <property type="match status" value="1"/>
</dbReference>
<proteinExistence type="predicted"/>
<keyword evidence="3" id="KW-0175">Coiled coil</keyword>
<evidence type="ECO:0000313" key="7">
    <source>
        <dbReference type="Proteomes" id="UP000472263"/>
    </source>
</evidence>
<keyword evidence="7" id="KW-1185">Reference proteome</keyword>
<keyword evidence="4" id="KW-0812">Transmembrane</keyword>
<dbReference type="InterPro" id="IPR018378">
    <property type="entry name" value="C-type_lectin_CS"/>
</dbReference>
<dbReference type="InterPro" id="IPR033989">
    <property type="entry name" value="CD209-like_CTLD"/>
</dbReference>
<reference evidence="6" key="1">
    <citation type="submission" date="2019-06" db="EMBL/GenBank/DDBJ databases">
        <authorList>
            <consortium name="Wellcome Sanger Institute Data Sharing"/>
        </authorList>
    </citation>
    <scope>NUCLEOTIDE SEQUENCE [LARGE SCALE GENOMIC DNA]</scope>
</reference>
<dbReference type="PROSITE" id="PS50041">
    <property type="entry name" value="C_TYPE_LECTIN_2"/>
    <property type="match status" value="1"/>
</dbReference>
<feature type="coiled-coil region" evidence="3">
    <location>
        <begin position="77"/>
        <end position="104"/>
    </location>
</feature>
<dbReference type="Gene3D" id="3.10.100.10">
    <property type="entry name" value="Mannose-Binding Protein A, subunit A"/>
    <property type="match status" value="1"/>
</dbReference>
<dbReference type="SUPFAM" id="SSF56436">
    <property type="entry name" value="C-type lectin-like"/>
    <property type="match status" value="1"/>
</dbReference>
<dbReference type="InParanoid" id="A0A668A7N4"/>
<dbReference type="InterPro" id="IPR001304">
    <property type="entry name" value="C-type_lectin-like"/>
</dbReference>
<dbReference type="PANTHER" id="PTHR22803">
    <property type="entry name" value="MANNOSE, PHOSPHOLIPASE, LECTIN RECEPTOR RELATED"/>
    <property type="match status" value="1"/>
</dbReference>
<dbReference type="Ensembl" id="ENSMMDT00005048121.1">
    <property type="protein sequence ID" value="ENSMMDP00005047183.1"/>
    <property type="gene ID" value="ENSMMDG00005021528.1"/>
</dbReference>
<evidence type="ECO:0000256" key="4">
    <source>
        <dbReference type="SAM" id="Phobius"/>
    </source>
</evidence>
<dbReference type="InterPro" id="IPR016186">
    <property type="entry name" value="C-type_lectin-like/link_sf"/>
</dbReference>
<dbReference type="AlphaFoldDB" id="A0A668A7N4"/>
<sequence>MQVLIHASTQTHTNVHTKNFHARDYTTNCKDTLVCFIGEHVRAAAVCLGLLCLLLLATVISLVVHYNKSDCNLSRERDEFQTKFNNLTEEKHQLQMEIERLTLKIIGMRTPCSDGWIHFSSSCYFISSESKSWNASRQDCLRRGADLVIINSREENVRGLEIRLWIGLSDLETEGKWKWLDGSSLSYTYWGPGEPNSDGGKNEDCGEIRFHDRRNRWNDESCGSSNFWICEKPADP</sequence>
<keyword evidence="4" id="KW-0472">Membrane</keyword>
<protein>
    <recommendedName>
        <fullName evidence="5">C-type lectin domain-containing protein</fullName>
    </recommendedName>
</protein>
<dbReference type="Proteomes" id="UP000472263">
    <property type="component" value="Chromosome 1"/>
</dbReference>
<evidence type="ECO:0000313" key="6">
    <source>
        <dbReference type="Ensembl" id="ENSMMDP00005047183.1"/>
    </source>
</evidence>
<dbReference type="InterPro" id="IPR016187">
    <property type="entry name" value="CTDL_fold"/>
</dbReference>
<evidence type="ECO:0000256" key="3">
    <source>
        <dbReference type="SAM" id="Coils"/>
    </source>
</evidence>
<keyword evidence="4" id="KW-1133">Transmembrane helix</keyword>
<dbReference type="GO" id="GO:0030246">
    <property type="term" value="F:carbohydrate binding"/>
    <property type="evidence" value="ECO:0007669"/>
    <property type="project" value="UniProtKB-KW"/>
</dbReference>